<dbReference type="OrthoDB" id="880459at2"/>
<dbReference type="AlphaFoldDB" id="A0A5C4SQQ2"/>
<accession>A0A5C4SQQ2</accession>
<proteinExistence type="predicted"/>
<reference evidence="2 3" key="1">
    <citation type="submission" date="2019-05" db="EMBL/GenBank/DDBJ databases">
        <title>Tamlana fucoidanivorans sp. nov., isolated from the surface of algae collected from Fujian province in China.</title>
        <authorList>
            <person name="Li J."/>
        </authorList>
    </citation>
    <scope>NUCLEOTIDE SEQUENCE [LARGE SCALE GENOMIC DNA]</scope>
    <source>
        <strain evidence="2 3">CW2-9</strain>
    </source>
</reference>
<organism evidence="2 3">
    <name type="scientific">Allotamlana fucoidanivorans</name>
    <dbReference type="NCBI Taxonomy" id="2583814"/>
    <lineage>
        <taxon>Bacteria</taxon>
        <taxon>Pseudomonadati</taxon>
        <taxon>Bacteroidota</taxon>
        <taxon>Flavobacteriia</taxon>
        <taxon>Flavobacteriales</taxon>
        <taxon>Flavobacteriaceae</taxon>
        <taxon>Allotamlana</taxon>
    </lineage>
</organism>
<name>A0A5C4SQQ2_9FLAO</name>
<protein>
    <submittedName>
        <fullName evidence="2">DUF4377 domain-containing protein</fullName>
    </submittedName>
</protein>
<sequence>MYNISVSIKTIANPPADGSSIRYKLSKVNSKTSK</sequence>
<gene>
    <name evidence="2" type="ORF">FGF67_01960</name>
</gene>
<evidence type="ECO:0000313" key="2">
    <source>
        <dbReference type="EMBL" id="TNJ46638.1"/>
    </source>
</evidence>
<dbReference type="Pfam" id="PF14302">
    <property type="entry name" value="DUF4377"/>
    <property type="match status" value="1"/>
</dbReference>
<evidence type="ECO:0000313" key="3">
    <source>
        <dbReference type="Proteomes" id="UP000308713"/>
    </source>
</evidence>
<keyword evidence="3" id="KW-1185">Reference proteome</keyword>
<dbReference type="Proteomes" id="UP000308713">
    <property type="component" value="Unassembled WGS sequence"/>
</dbReference>
<dbReference type="EMBL" id="VDCS01000002">
    <property type="protein sequence ID" value="TNJ46638.1"/>
    <property type="molecule type" value="Genomic_DNA"/>
</dbReference>
<dbReference type="InterPro" id="IPR025485">
    <property type="entry name" value="DUF4377"/>
</dbReference>
<evidence type="ECO:0000259" key="1">
    <source>
        <dbReference type="Pfam" id="PF14302"/>
    </source>
</evidence>
<feature type="domain" description="DUF4377" evidence="1">
    <location>
        <begin position="2"/>
        <end position="31"/>
    </location>
</feature>
<comment type="caution">
    <text evidence="2">The sequence shown here is derived from an EMBL/GenBank/DDBJ whole genome shotgun (WGS) entry which is preliminary data.</text>
</comment>